<feature type="compositionally biased region" description="Polar residues" evidence="1">
    <location>
        <begin position="108"/>
        <end position="121"/>
    </location>
</feature>
<evidence type="ECO:0000256" key="1">
    <source>
        <dbReference type="SAM" id="MobiDB-lite"/>
    </source>
</evidence>
<keyword evidence="3" id="KW-1185">Reference proteome</keyword>
<gene>
    <name evidence="2" type="ORF">Pcinc_003166</name>
</gene>
<accession>A0AAE1L2R0</accession>
<name>A0AAE1L2R0_PETCI</name>
<sequence length="399" mass="46214">MVKNTDVLVRWDQDNTENVVPLRDLKLPAGKKLRNDMKVKMWWQPSCKWWSGIVIQFSEQKTSYEGREDSDDDIPLTEFLKRIGSSSTNTKCDESEKDARREDRSSDHSYLNTSSDSTMSECDSVKDPLYVPEDDVNIDDELVAATVCGHKGCLSEIFAACTKLECQRLFCKNHCMTYETENYTTVDVYEKKQHDSYAKNVAQPEHFTVDVMHKLSPVKRRKVSKKEEIRQLCKKNRNSGEVYISIQSGKEMPARRMLQNRCPAKTCGNRGLLCDQETEEQRKILMHSFYDLGNVESQRQWISRNIEVKDPNFLKCSVSIQRITLSFYKTNLGQSEGDSMHSTIERAVRRAGEAIVPAQLTMIIRLATKVPYKLIEVKPPMIKDWKQYSQELRILRIRV</sequence>
<evidence type="ECO:0000313" key="3">
    <source>
        <dbReference type="Proteomes" id="UP001286313"/>
    </source>
</evidence>
<protein>
    <submittedName>
        <fullName evidence="2">Uncharacterized protein</fullName>
    </submittedName>
</protein>
<dbReference type="AlphaFoldDB" id="A0AAE1L2R0"/>
<reference evidence="2" key="1">
    <citation type="submission" date="2023-10" db="EMBL/GenBank/DDBJ databases">
        <title>Genome assemblies of two species of porcelain crab, Petrolisthes cinctipes and Petrolisthes manimaculis (Anomura: Porcellanidae).</title>
        <authorList>
            <person name="Angst P."/>
        </authorList>
    </citation>
    <scope>NUCLEOTIDE SEQUENCE</scope>
    <source>
        <strain evidence="2">PB745_01</strain>
        <tissue evidence="2">Gill</tissue>
    </source>
</reference>
<dbReference type="EMBL" id="JAWQEG010000237">
    <property type="protein sequence ID" value="KAK3892987.1"/>
    <property type="molecule type" value="Genomic_DNA"/>
</dbReference>
<evidence type="ECO:0000313" key="2">
    <source>
        <dbReference type="EMBL" id="KAK3892987.1"/>
    </source>
</evidence>
<dbReference type="PANTHER" id="PTHR10773">
    <property type="entry name" value="DNA-DIRECTED RNA POLYMERASES I, II, AND III SUBUNIT RPABC2"/>
    <property type="match status" value="1"/>
</dbReference>
<comment type="caution">
    <text evidence="2">The sequence shown here is derived from an EMBL/GenBank/DDBJ whole genome shotgun (WGS) entry which is preliminary data.</text>
</comment>
<dbReference type="Proteomes" id="UP001286313">
    <property type="component" value="Unassembled WGS sequence"/>
</dbReference>
<dbReference type="PANTHER" id="PTHR10773:SF19">
    <property type="match status" value="1"/>
</dbReference>
<proteinExistence type="predicted"/>
<feature type="region of interest" description="Disordered" evidence="1">
    <location>
        <begin position="86"/>
        <end position="123"/>
    </location>
</feature>
<feature type="compositionally biased region" description="Basic and acidic residues" evidence="1">
    <location>
        <begin position="91"/>
        <end position="107"/>
    </location>
</feature>
<organism evidence="2 3">
    <name type="scientific">Petrolisthes cinctipes</name>
    <name type="common">Flat porcelain crab</name>
    <dbReference type="NCBI Taxonomy" id="88211"/>
    <lineage>
        <taxon>Eukaryota</taxon>
        <taxon>Metazoa</taxon>
        <taxon>Ecdysozoa</taxon>
        <taxon>Arthropoda</taxon>
        <taxon>Crustacea</taxon>
        <taxon>Multicrustacea</taxon>
        <taxon>Malacostraca</taxon>
        <taxon>Eumalacostraca</taxon>
        <taxon>Eucarida</taxon>
        <taxon>Decapoda</taxon>
        <taxon>Pleocyemata</taxon>
        <taxon>Anomura</taxon>
        <taxon>Galatheoidea</taxon>
        <taxon>Porcellanidae</taxon>
        <taxon>Petrolisthes</taxon>
    </lineage>
</organism>